<dbReference type="EC" id="4.3.2.7" evidence="2"/>
<dbReference type="PANTHER" id="PTHR12192:SF2">
    <property type="entry name" value="GLUTATHIONE-SPECIFIC GAMMA-GLUTAMYLCYCLOTRANSFERASE 2"/>
    <property type="match status" value="1"/>
</dbReference>
<reference evidence="7" key="1">
    <citation type="submission" date="2018-04" db="EMBL/GenBank/DDBJ databases">
        <title>Transcriptome assembly of Sipha flava.</title>
        <authorList>
            <person name="Scully E.D."/>
            <person name="Geib S.M."/>
            <person name="Palmer N.A."/>
            <person name="Koch K."/>
            <person name="Bradshaw J."/>
            <person name="Heng-Moss T."/>
            <person name="Sarath G."/>
        </authorList>
    </citation>
    <scope>NUCLEOTIDE SEQUENCE</scope>
</reference>
<dbReference type="Pfam" id="PF04752">
    <property type="entry name" value="ChaC"/>
    <property type="match status" value="1"/>
</dbReference>
<dbReference type="InterPro" id="IPR006840">
    <property type="entry name" value="ChaC"/>
</dbReference>
<dbReference type="GO" id="GO:0061928">
    <property type="term" value="F:glutathione specific gamma-glutamylcyclotransferase activity"/>
    <property type="evidence" value="ECO:0007669"/>
    <property type="project" value="UniProtKB-EC"/>
</dbReference>
<sequence>MKPDNSDNNHIHNELNNGLKTHMFWIFGYGSLMWKTNFPFIKKYPGYIKGYTRRFYQFSPDHRGTNDLPGRVVTLLPSTDENCVWGIAYAIDSRDIDDVCAGLDLRERAGYTKKVIQFHTKINDDQIPSEVTVYIADENNEWYAGEASVQQIASRIAACSGTSGPNPEYVYRLAAEMRRIAPGEDDGHLFELETLLRIIESS</sequence>
<name>A0A2S2QQ55_9HEMI</name>
<evidence type="ECO:0000256" key="4">
    <source>
        <dbReference type="ARBA" id="ARBA00043195"/>
    </source>
</evidence>
<dbReference type="InterPro" id="IPR036568">
    <property type="entry name" value="GGCT-like_sf"/>
</dbReference>
<dbReference type="CDD" id="cd06661">
    <property type="entry name" value="GGCT_like"/>
    <property type="match status" value="1"/>
</dbReference>
<dbReference type="OrthoDB" id="1933483at2759"/>
<evidence type="ECO:0000256" key="1">
    <source>
        <dbReference type="ARBA" id="ARBA00009662"/>
    </source>
</evidence>
<dbReference type="SUPFAM" id="SSF110857">
    <property type="entry name" value="Gamma-glutamyl cyclotransferase-like"/>
    <property type="match status" value="1"/>
</dbReference>
<dbReference type="AlphaFoldDB" id="A0A2S2QQ55"/>
<evidence type="ECO:0000313" key="9">
    <source>
        <dbReference type="RefSeq" id="XP_025423107.1"/>
    </source>
</evidence>
<dbReference type="GO" id="GO:0006751">
    <property type="term" value="P:glutathione catabolic process"/>
    <property type="evidence" value="ECO:0007669"/>
    <property type="project" value="InterPro"/>
</dbReference>
<keyword evidence="3" id="KW-0456">Lyase</keyword>
<gene>
    <name evidence="7" type="primary">chac2</name>
    <name evidence="9" type="synonym">LOC112692596</name>
    <name evidence="7" type="ORF">g.120633</name>
</gene>
<evidence type="ECO:0000256" key="3">
    <source>
        <dbReference type="ARBA" id="ARBA00023239"/>
    </source>
</evidence>
<dbReference type="PANTHER" id="PTHR12192">
    <property type="entry name" value="CATION TRANSPORT PROTEIN CHAC-RELATED"/>
    <property type="match status" value="1"/>
</dbReference>
<dbReference type="RefSeq" id="XP_025423107.1">
    <property type="nucleotide sequence ID" value="XM_025567322.1"/>
</dbReference>
<evidence type="ECO:0000256" key="2">
    <source>
        <dbReference type="ARBA" id="ARBA00012344"/>
    </source>
</evidence>
<comment type="function">
    <text evidence="5">Catalyzes the cleavage of glutathione into 5-oxo-L-proline and a Cys-Gly dipeptide. Acts specifically on glutathione, but not on other gamma-glutamyl peptides.</text>
</comment>
<comment type="similarity">
    <text evidence="1">Belongs to the gamma-glutamylcyclotransferase family. ChaC subfamily.</text>
</comment>
<dbReference type="Proteomes" id="UP000694846">
    <property type="component" value="Unplaced"/>
</dbReference>
<keyword evidence="8" id="KW-1185">Reference proteome</keyword>
<evidence type="ECO:0000313" key="7">
    <source>
        <dbReference type="EMBL" id="MBY79844.1"/>
    </source>
</evidence>
<reference evidence="9" key="2">
    <citation type="submission" date="2025-04" db="UniProtKB">
        <authorList>
            <consortium name="RefSeq"/>
        </authorList>
    </citation>
    <scope>IDENTIFICATION</scope>
    <source>
        <tissue evidence="9">Whole body</tissue>
    </source>
</reference>
<accession>A0A2S2QQ55</accession>
<dbReference type="InterPro" id="IPR013024">
    <property type="entry name" value="GGCT-like"/>
</dbReference>
<comment type="catalytic activity">
    <reaction evidence="6">
        <text>glutathione = L-cysteinylglycine + 5-oxo-L-proline</text>
        <dbReference type="Rhea" id="RHEA:47724"/>
        <dbReference type="ChEBI" id="CHEBI:57925"/>
        <dbReference type="ChEBI" id="CHEBI:58402"/>
        <dbReference type="ChEBI" id="CHEBI:61694"/>
        <dbReference type="EC" id="4.3.2.7"/>
    </reaction>
</comment>
<evidence type="ECO:0000256" key="5">
    <source>
        <dbReference type="ARBA" id="ARBA00045227"/>
    </source>
</evidence>
<evidence type="ECO:0000313" key="8">
    <source>
        <dbReference type="Proteomes" id="UP000694846"/>
    </source>
</evidence>
<proteinExistence type="inferred from homology"/>
<dbReference type="GO" id="GO:0005737">
    <property type="term" value="C:cytoplasm"/>
    <property type="evidence" value="ECO:0007669"/>
    <property type="project" value="TreeGrafter"/>
</dbReference>
<organism evidence="7">
    <name type="scientific">Sipha flava</name>
    <name type="common">yellow sugarcane aphid</name>
    <dbReference type="NCBI Taxonomy" id="143950"/>
    <lineage>
        <taxon>Eukaryota</taxon>
        <taxon>Metazoa</taxon>
        <taxon>Ecdysozoa</taxon>
        <taxon>Arthropoda</taxon>
        <taxon>Hexapoda</taxon>
        <taxon>Insecta</taxon>
        <taxon>Pterygota</taxon>
        <taxon>Neoptera</taxon>
        <taxon>Paraneoptera</taxon>
        <taxon>Hemiptera</taxon>
        <taxon>Sternorrhyncha</taxon>
        <taxon>Aphidomorpha</taxon>
        <taxon>Aphidoidea</taxon>
        <taxon>Aphididae</taxon>
        <taxon>Sipha</taxon>
    </lineage>
</organism>
<evidence type="ECO:0000256" key="6">
    <source>
        <dbReference type="ARBA" id="ARBA00048073"/>
    </source>
</evidence>
<dbReference type="EMBL" id="GGMS01010641">
    <property type="protein sequence ID" value="MBY79844.1"/>
    <property type="molecule type" value="Transcribed_RNA"/>
</dbReference>
<protein>
    <recommendedName>
        <fullName evidence="2">glutathione-specific gamma-glutamylcyclotransferase</fullName>
        <ecNumber evidence="2">4.3.2.7</ecNumber>
    </recommendedName>
    <alternativeName>
        <fullName evidence="4">Cation transport regulator-like protein 2</fullName>
    </alternativeName>
</protein>
<dbReference type="Gene3D" id="3.10.490.10">
    <property type="entry name" value="Gamma-glutamyl cyclotransferase-like"/>
    <property type="match status" value="1"/>
</dbReference>